<evidence type="ECO:0000313" key="3">
    <source>
        <dbReference type="Proteomes" id="UP000006294"/>
    </source>
</evidence>
<dbReference type="STRING" id="698758.AXY_01970"/>
<reference evidence="2 3" key="1">
    <citation type="submission" date="2011-01" db="EMBL/GenBank/DDBJ databases">
        <title>Whole genome sequence of Amphibacillus xylinus NBRC 15112.</title>
        <authorList>
            <person name="Nakazawa H."/>
            <person name="Katano Y."/>
            <person name="Nakamura S."/>
            <person name="Sasagawa M."/>
            <person name="Fukada J."/>
            <person name="Arai T."/>
            <person name="Sasakura N."/>
            <person name="Mochizuki D."/>
            <person name="Hosoyama A."/>
            <person name="Harada K."/>
            <person name="Horikawa H."/>
            <person name="Kato Y."/>
            <person name="Harada T."/>
            <person name="Sasaki K."/>
            <person name="Sekiguchi M."/>
            <person name="Hodoyama M."/>
            <person name="Nishiko R."/>
            <person name="Narita H."/>
            <person name="Hanamaki A."/>
            <person name="Hata C."/>
            <person name="Konno Y."/>
            <person name="Niimura Y."/>
            <person name="Yamazaki S."/>
            <person name="Fujita N."/>
        </authorList>
    </citation>
    <scope>NUCLEOTIDE SEQUENCE [LARGE SCALE GENOMIC DNA]</scope>
    <source>
        <strain evidence="3">ATCC 51415 / DSM 6626 / JCM 7361 / LMG 17667 / NBRC 15112 / Ep01</strain>
    </source>
</reference>
<dbReference type="EMBL" id="AP012050">
    <property type="protein sequence ID" value="BAM46329.1"/>
    <property type="molecule type" value="Genomic_DNA"/>
</dbReference>
<sequence>MKDDIQFLKDLQQELTTQENDGQAAPRFWAIMDYKWEVTEEGHHDRVSLYSPETCGYKTVDEYIDEILNGDRRDEFNDEQIEELQDIKDYFLSDLEEWIKENDLREYHLIYETEVSFIAYNTCFFTKAEAKSHLKNNRHHYSRKAHTFAMTAWRAPKMERLMKILESFDWDSVNWLIEQAERVRELEDELIEQKECFEELQNNHTRVCNQNKRYREVIKKAIDDLENECLWDALVSLKALEGEE</sequence>
<dbReference type="PATRIC" id="fig|698758.3.peg.200"/>
<keyword evidence="3" id="KW-1185">Reference proteome</keyword>
<feature type="coiled-coil region" evidence="1">
    <location>
        <begin position="176"/>
        <end position="203"/>
    </location>
</feature>
<keyword evidence="1" id="KW-0175">Coiled coil</keyword>
<proteinExistence type="predicted"/>
<dbReference type="AlphaFoldDB" id="K0IV80"/>
<dbReference type="KEGG" id="axl:AXY_01970"/>
<evidence type="ECO:0000313" key="2">
    <source>
        <dbReference type="EMBL" id="BAM46329.1"/>
    </source>
</evidence>
<accession>K0IV80</accession>
<dbReference type="Proteomes" id="UP000006294">
    <property type="component" value="Chromosome"/>
</dbReference>
<gene>
    <name evidence="2" type="ordered locus">AXY_01970</name>
</gene>
<protein>
    <submittedName>
        <fullName evidence="2">Uncharacterized protein</fullName>
    </submittedName>
</protein>
<dbReference type="eggNOG" id="ENOG5034C56">
    <property type="taxonomic scope" value="Bacteria"/>
</dbReference>
<name>K0IV80_AMPXN</name>
<evidence type="ECO:0000256" key="1">
    <source>
        <dbReference type="SAM" id="Coils"/>
    </source>
</evidence>
<organism evidence="2 3">
    <name type="scientific">Amphibacillus xylanus (strain ATCC 51415 / DSM 6626 / JCM 7361 / LMG 17667 / NBRC 15112 / Ep01)</name>
    <dbReference type="NCBI Taxonomy" id="698758"/>
    <lineage>
        <taxon>Bacteria</taxon>
        <taxon>Bacillati</taxon>
        <taxon>Bacillota</taxon>
        <taxon>Bacilli</taxon>
        <taxon>Bacillales</taxon>
        <taxon>Bacillaceae</taxon>
        <taxon>Amphibacillus</taxon>
    </lineage>
</organism>
<dbReference type="HOGENOM" id="CLU_093388_0_0_9"/>